<dbReference type="RefSeq" id="WP_172419560.1">
    <property type="nucleotide sequence ID" value="NZ_AP022843.1"/>
</dbReference>
<evidence type="ECO:0000256" key="1">
    <source>
        <dbReference type="SAM" id="MobiDB-lite"/>
    </source>
</evidence>
<protein>
    <submittedName>
        <fullName evidence="2">Uncharacterized protein</fullName>
    </submittedName>
</protein>
<proteinExistence type="predicted"/>
<evidence type="ECO:0000313" key="2">
    <source>
        <dbReference type="EMBL" id="BCB06229.1"/>
    </source>
</evidence>
<feature type="region of interest" description="Disordered" evidence="1">
    <location>
        <begin position="1"/>
        <end position="39"/>
    </location>
</feature>
<accession>A0A6F8U043</accession>
<feature type="compositionally biased region" description="Acidic residues" evidence="1">
    <location>
        <begin position="26"/>
        <end position="36"/>
    </location>
</feature>
<evidence type="ECO:0000313" key="3">
    <source>
        <dbReference type="Proteomes" id="UP000502259"/>
    </source>
</evidence>
<organism evidence="2 3">
    <name type="scientific">Halomonas hydrothermalis</name>
    <dbReference type="NCBI Taxonomy" id="115561"/>
    <lineage>
        <taxon>Bacteria</taxon>
        <taxon>Pseudomonadati</taxon>
        <taxon>Pseudomonadota</taxon>
        <taxon>Gammaproteobacteria</taxon>
        <taxon>Oceanospirillales</taxon>
        <taxon>Halomonadaceae</taxon>
        <taxon>Halomonas</taxon>
    </lineage>
</organism>
<dbReference type="Proteomes" id="UP000502259">
    <property type="component" value="Chromosome"/>
</dbReference>
<reference evidence="2 3" key="1">
    <citation type="submission" date="2020-03" db="EMBL/GenBank/DDBJ databases">
        <title>Complete Genome Sequence of Halomonas hydrothermalis Strain Slthf2, Halophilic Bacterium Isolated from Deep-Sea Hydrothermal-Vent Environments.</title>
        <authorList>
            <person name="Takeyama N."/>
            <person name="Huang M."/>
            <person name="Sato K."/>
            <person name="Galipon J."/>
            <person name="Arakawa K."/>
        </authorList>
    </citation>
    <scope>NUCLEOTIDE SEQUENCE [LARGE SCALE GENOMIC DNA]</scope>
    <source>
        <strain evidence="2 3">Slthf2</strain>
    </source>
</reference>
<sequence length="192" mass="21201">MSAQDQAAGLRKWADLQRQQRQAESVESDPTGDELAAEPLAAMTDSLTVLPTAAQTPTTAPPSVPQKPLIVIGMPHGGDQQVARVKGRLAQWAVLGRRWAGDPDDWDIHIVNAGAANLGQLKERFPRWALWINSDADAFAQMYRSLRQVQENGGPRQLLALHEPDLPRRGLLDNLREAASYYLDIELLLLAR</sequence>
<dbReference type="EMBL" id="AP022843">
    <property type="protein sequence ID" value="BCB06229.1"/>
    <property type="molecule type" value="Genomic_DNA"/>
</dbReference>
<keyword evidence="3" id="KW-1185">Reference proteome</keyword>
<dbReference type="AlphaFoldDB" id="A0A6F8U043"/>
<name>A0A6F8U043_9GAMM</name>
<gene>
    <name evidence="2" type="ORF">HHSLTHF2_01190</name>
</gene>